<reference evidence="3" key="1">
    <citation type="submission" date="2016-10" db="EMBL/GenBank/DDBJ databases">
        <authorList>
            <person name="Varghese N."/>
            <person name="Submissions S."/>
        </authorList>
    </citation>
    <scope>NUCLEOTIDE SEQUENCE [LARGE SCALE GENOMIC DNA]</scope>
    <source>
        <strain evidence="3">SUR2</strain>
    </source>
</reference>
<sequence length="99" mass="10924">MKNNEILLVGKSMFWGSFILGNICLFGYLFTKNDAFATGGYMLLIFGSILNLIIAFCLLIGGLINKNKLDIYLKSIGIILINIPLAIIYTIIGLNIMGF</sequence>
<feature type="transmembrane region" description="Helical" evidence="1">
    <location>
        <begin position="76"/>
        <end position="97"/>
    </location>
</feature>
<evidence type="ECO:0000256" key="1">
    <source>
        <dbReference type="SAM" id="Phobius"/>
    </source>
</evidence>
<organism evidence="2 3">
    <name type="scientific">Chryseobacterium limigenitum</name>
    <dbReference type="NCBI Taxonomy" id="1612149"/>
    <lineage>
        <taxon>Bacteria</taxon>
        <taxon>Pseudomonadati</taxon>
        <taxon>Bacteroidota</taxon>
        <taxon>Flavobacteriia</taxon>
        <taxon>Flavobacteriales</taxon>
        <taxon>Weeksellaceae</taxon>
        <taxon>Chryseobacterium group</taxon>
        <taxon>Chryseobacterium</taxon>
    </lineage>
</organism>
<name>A0A1K2IGE1_9FLAO</name>
<dbReference type="STRING" id="1612149.SAMN05216324_102383"/>
<gene>
    <name evidence="2" type="ORF">SAMN05216324_102383</name>
</gene>
<evidence type="ECO:0000313" key="2">
    <source>
        <dbReference type="EMBL" id="SFZ91500.1"/>
    </source>
</evidence>
<feature type="transmembrane region" description="Helical" evidence="1">
    <location>
        <begin position="12"/>
        <end position="30"/>
    </location>
</feature>
<proteinExistence type="predicted"/>
<dbReference type="OrthoDB" id="1274611at2"/>
<dbReference type="RefSeq" id="WP_072407607.1">
    <property type="nucleotide sequence ID" value="NZ_FPKW01000002.1"/>
</dbReference>
<keyword evidence="1" id="KW-0812">Transmembrane</keyword>
<dbReference type="EMBL" id="FPKW01000002">
    <property type="protein sequence ID" value="SFZ91500.1"/>
    <property type="molecule type" value="Genomic_DNA"/>
</dbReference>
<protein>
    <submittedName>
        <fullName evidence="2">Branched-chain amino acid:cation transporter, LIVCS family</fullName>
    </submittedName>
</protein>
<keyword evidence="1" id="KW-1133">Transmembrane helix</keyword>
<feature type="transmembrane region" description="Helical" evidence="1">
    <location>
        <begin position="42"/>
        <end position="64"/>
    </location>
</feature>
<dbReference type="AlphaFoldDB" id="A0A1K2IGE1"/>
<keyword evidence="1" id="KW-0472">Membrane</keyword>
<accession>A0A1K2IGE1</accession>
<dbReference type="Proteomes" id="UP000182034">
    <property type="component" value="Unassembled WGS sequence"/>
</dbReference>
<keyword evidence="3" id="KW-1185">Reference proteome</keyword>
<evidence type="ECO:0000313" key="3">
    <source>
        <dbReference type="Proteomes" id="UP000182034"/>
    </source>
</evidence>